<dbReference type="EMBL" id="HACM01009970">
    <property type="protein sequence ID" value="CRZ10412.1"/>
    <property type="molecule type" value="Transcribed_RNA"/>
</dbReference>
<organism evidence="7">
    <name type="scientific">Spongospora subterranea</name>
    <dbReference type="NCBI Taxonomy" id="70186"/>
    <lineage>
        <taxon>Eukaryota</taxon>
        <taxon>Sar</taxon>
        <taxon>Rhizaria</taxon>
        <taxon>Endomyxa</taxon>
        <taxon>Phytomyxea</taxon>
        <taxon>Plasmodiophorida</taxon>
        <taxon>Plasmodiophoridae</taxon>
        <taxon>Spongospora</taxon>
    </lineage>
</organism>
<dbReference type="GO" id="GO:0005524">
    <property type="term" value="F:ATP binding"/>
    <property type="evidence" value="ECO:0007669"/>
    <property type="project" value="UniProtKB-KW"/>
</dbReference>
<dbReference type="InterPro" id="IPR051681">
    <property type="entry name" value="Ser/Thr_Kinases-Pseudokinases"/>
</dbReference>
<dbReference type="GO" id="GO:0004674">
    <property type="term" value="F:protein serine/threonine kinase activity"/>
    <property type="evidence" value="ECO:0007669"/>
    <property type="project" value="TreeGrafter"/>
</dbReference>
<dbReference type="PROSITE" id="PS50011">
    <property type="entry name" value="PROTEIN_KINASE_DOM"/>
    <property type="match status" value="1"/>
</dbReference>
<reference evidence="7" key="1">
    <citation type="submission" date="2015-04" db="EMBL/GenBank/DDBJ databases">
        <title>The genome sequence of the plant pathogenic Rhizarian Plasmodiophora brassicae reveals insights in its biotrophic life cycle and the origin of chitin synthesis.</title>
        <authorList>
            <person name="Schwelm A."/>
            <person name="Fogelqvist J."/>
            <person name="Knaust A."/>
            <person name="Julke S."/>
            <person name="Lilja T."/>
            <person name="Dhandapani V."/>
            <person name="Bonilla-Rosso G."/>
            <person name="Karlsson M."/>
            <person name="Shevchenko A."/>
            <person name="Choi S.R."/>
            <person name="Kim H.G."/>
            <person name="Park J.Y."/>
            <person name="Lim Y.P."/>
            <person name="Ludwig-Muller J."/>
            <person name="Dixelius C."/>
        </authorList>
    </citation>
    <scope>NUCLEOTIDE SEQUENCE</scope>
    <source>
        <tissue evidence="7">Potato root galls</tissue>
    </source>
</reference>
<keyword evidence="1" id="KW-0808">Transferase</keyword>
<evidence type="ECO:0000256" key="3">
    <source>
        <dbReference type="ARBA" id="ARBA00022777"/>
    </source>
</evidence>
<keyword evidence="3" id="KW-0418">Kinase</keyword>
<evidence type="ECO:0000256" key="4">
    <source>
        <dbReference type="ARBA" id="ARBA00022840"/>
    </source>
</evidence>
<dbReference type="PANTHER" id="PTHR44329:SF288">
    <property type="entry name" value="MITOGEN-ACTIVATED PROTEIN KINASE KINASE KINASE 20"/>
    <property type="match status" value="1"/>
</dbReference>
<name>A0A0H5R9Q2_9EUKA</name>
<dbReference type="SUPFAM" id="SSF56112">
    <property type="entry name" value="Protein kinase-like (PK-like)"/>
    <property type="match status" value="1"/>
</dbReference>
<dbReference type="Pfam" id="PF07714">
    <property type="entry name" value="PK_Tyr_Ser-Thr"/>
    <property type="match status" value="1"/>
</dbReference>
<keyword evidence="4" id="KW-0067">ATP-binding</keyword>
<accession>A0A0H5R9Q2</accession>
<proteinExistence type="predicted"/>
<feature type="transmembrane region" description="Helical" evidence="5">
    <location>
        <begin position="99"/>
        <end position="122"/>
    </location>
</feature>
<dbReference type="InterPro" id="IPR000719">
    <property type="entry name" value="Prot_kinase_dom"/>
</dbReference>
<dbReference type="InterPro" id="IPR001245">
    <property type="entry name" value="Ser-Thr/Tyr_kinase_cat_dom"/>
</dbReference>
<keyword evidence="5" id="KW-1133">Transmembrane helix</keyword>
<feature type="transmembrane region" description="Helical" evidence="5">
    <location>
        <begin position="63"/>
        <end position="87"/>
    </location>
</feature>
<evidence type="ECO:0000313" key="7">
    <source>
        <dbReference type="EMBL" id="CRZ10412.1"/>
    </source>
</evidence>
<evidence type="ECO:0000256" key="2">
    <source>
        <dbReference type="ARBA" id="ARBA00022741"/>
    </source>
</evidence>
<sequence length="568" mass="63460">MLWIPRIAPTRMPPDPSDNILPIQSARGALSVLLVLYLGLVFRSVRRIRRLKHLQGATLSYRYLTMMIAVHCSARAISFGIDLILSLMDRVDLGAVQEVIILIPEFTALSLYFYIAITWLNITTNSSRVTTNREAIRRRLKQAYIVFNVALAITVIFYFADAFLVKVSVISRLFDALCSCVFVLSLALPIIVIISIAAFFLAVISGFPFSSLVAKKRVEALSWTLMIFSLGRVVRAIMLWLFIIDATWTTPAEIDKFSWVVVASIVLSECLPVLAAQDWKVFALFLIQEPTVAPPQSPVPRWSITSEEIMRQHGYLDARTCRGRWREHDVALHTYNLYQIPKSLIENVAGHVGTFCSINHENIVPLLGVAVVPEGVIAVEEWMPMGNIFHYVQRLSPKGSSAGRHALPLTIFEIAHIMRQITSAMQFLSQRRVVHGFLSCKTILLDSLLNVRIGGVGQYPARQLEMRIRNSNEITGFEAPEIIDGHGVVCPYSDVFSVGCILNVLCNPGINSPAISNVNVNSLSRPLLSASDSPFTQIIQECWASHPQDRPTFSELHHMFSAFDGSMP</sequence>
<dbReference type="PANTHER" id="PTHR44329">
    <property type="entry name" value="SERINE/THREONINE-PROTEIN KINASE TNNI3K-RELATED"/>
    <property type="match status" value="1"/>
</dbReference>
<keyword evidence="5" id="KW-0472">Membrane</keyword>
<dbReference type="Gene3D" id="1.10.510.10">
    <property type="entry name" value="Transferase(Phosphotransferase) domain 1"/>
    <property type="match status" value="1"/>
</dbReference>
<dbReference type="InterPro" id="IPR011009">
    <property type="entry name" value="Kinase-like_dom_sf"/>
</dbReference>
<feature type="transmembrane region" description="Helical" evidence="5">
    <location>
        <begin position="143"/>
        <end position="164"/>
    </location>
</feature>
<evidence type="ECO:0000256" key="5">
    <source>
        <dbReference type="SAM" id="Phobius"/>
    </source>
</evidence>
<evidence type="ECO:0000259" key="6">
    <source>
        <dbReference type="PROSITE" id="PS50011"/>
    </source>
</evidence>
<keyword evidence="2" id="KW-0547">Nucleotide-binding</keyword>
<feature type="transmembrane region" description="Helical" evidence="5">
    <location>
        <begin position="221"/>
        <end position="244"/>
    </location>
</feature>
<feature type="domain" description="Protein kinase" evidence="6">
    <location>
        <begin position="304"/>
        <end position="560"/>
    </location>
</feature>
<feature type="transmembrane region" description="Helical" evidence="5">
    <location>
        <begin position="20"/>
        <end position="42"/>
    </location>
</feature>
<evidence type="ECO:0000256" key="1">
    <source>
        <dbReference type="ARBA" id="ARBA00022679"/>
    </source>
</evidence>
<feature type="transmembrane region" description="Helical" evidence="5">
    <location>
        <begin position="176"/>
        <end position="209"/>
    </location>
</feature>
<dbReference type="AlphaFoldDB" id="A0A0H5R9Q2"/>
<protein>
    <recommendedName>
        <fullName evidence="6">Protein kinase domain-containing protein</fullName>
    </recommendedName>
</protein>
<keyword evidence="5" id="KW-0812">Transmembrane</keyword>